<proteinExistence type="predicted"/>
<feature type="binding site" evidence="2">
    <location>
        <position position="173"/>
    </location>
    <ligand>
        <name>Mn(2+)</name>
        <dbReference type="ChEBI" id="CHEBI:29035"/>
        <label>1</label>
    </ligand>
</feature>
<dbReference type="Pfam" id="PF01546">
    <property type="entry name" value="Peptidase_M20"/>
    <property type="match status" value="1"/>
</dbReference>
<gene>
    <name evidence="4" type="ORF">D0435_10625</name>
</gene>
<dbReference type="GO" id="GO:0050118">
    <property type="term" value="F:N-acetyldiaminopimelate deacetylase activity"/>
    <property type="evidence" value="ECO:0007669"/>
    <property type="project" value="UniProtKB-ARBA"/>
</dbReference>
<dbReference type="PANTHER" id="PTHR11014:SF63">
    <property type="entry name" value="METALLOPEPTIDASE, PUTATIVE (AFU_ORTHOLOGUE AFUA_6G09600)-RELATED"/>
    <property type="match status" value="1"/>
</dbReference>
<keyword evidence="1 4" id="KW-0378">Hydrolase</keyword>
<evidence type="ECO:0000256" key="2">
    <source>
        <dbReference type="PIRSR" id="PIRSR005962-1"/>
    </source>
</evidence>
<dbReference type="Gene3D" id="3.40.630.10">
    <property type="entry name" value="Zn peptidases"/>
    <property type="match status" value="1"/>
</dbReference>
<dbReference type="InterPro" id="IPR036264">
    <property type="entry name" value="Bact_exopeptidase_dim_dom"/>
</dbReference>
<evidence type="ECO:0000313" key="4">
    <source>
        <dbReference type="EMBL" id="NBH62106.1"/>
    </source>
</evidence>
<evidence type="ECO:0000313" key="5">
    <source>
        <dbReference type="Proteomes" id="UP000446866"/>
    </source>
</evidence>
<dbReference type="AlphaFoldDB" id="A0A845QKH0"/>
<accession>A0A845QKH0</accession>
<dbReference type="InterPro" id="IPR002933">
    <property type="entry name" value="Peptidase_M20"/>
</dbReference>
<name>A0A845QKH0_9FIRM</name>
<dbReference type="PIRSF" id="PIRSF005962">
    <property type="entry name" value="Pept_M20D_amidohydro"/>
    <property type="match status" value="1"/>
</dbReference>
<comment type="cofactor">
    <cofactor evidence="2">
        <name>Mn(2+)</name>
        <dbReference type="ChEBI" id="CHEBI:29035"/>
    </cofactor>
    <text evidence="2">The Mn(2+) ion enhances activity.</text>
</comment>
<feature type="domain" description="Peptidase M20 dimerisation" evidence="3">
    <location>
        <begin position="197"/>
        <end position="292"/>
    </location>
</feature>
<evidence type="ECO:0000259" key="3">
    <source>
        <dbReference type="Pfam" id="PF07687"/>
    </source>
</evidence>
<organism evidence="4 5">
    <name type="scientific">Anaerotruncus colihominis</name>
    <dbReference type="NCBI Taxonomy" id="169435"/>
    <lineage>
        <taxon>Bacteria</taxon>
        <taxon>Bacillati</taxon>
        <taxon>Bacillota</taxon>
        <taxon>Clostridia</taxon>
        <taxon>Eubacteriales</taxon>
        <taxon>Oscillospiraceae</taxon>
        <taxon>Anaerotruncus</taxon>
    </lineage>
</organism>
<dbReference type="SUPFAM" id="SSF53187">
    <property type="entry name" value="Zn-dependent exopeptidases"/>
    <property type="match status" value="1"/>
</dbReference>
<feature type="binding site" evidence="2">
    <location>
        <position position="373"/>
    </location>
    <ligand>
        <name>Mn(2+)</name>
        <dbReference type="ChEBI" id="CHEBI:29035"/>
        <label>2</label>
    </ligand>
</feature>
<feature type="binding site" evidence="2">
    <location>
        <position position="113"/>
    </location>
    <ligand>
        <name>Mn(2+)</name>
        <dbReference type="ChEBI" id="CHEBI:29035"/>
        <label>2</label>
    </ligand>
</feature>
<dbReference type="Pfam" id="PF07687">
    <property type="entry name" value="M20_dimer"/>
    <property type="match status" value="1"/>
</dbReference>
<sequence length="401" mass="43640">MYEAKQMRYLKEIEKLSKQNHEKVVAWRRNFHRHPELSFEEFDTSDYIAAALSDMGYQVQKNIGGTGIIADLQGGGKGPAIAFRADMDALPILEETGLPFESEKAGLMHGCGHDGHMAVLLGTALLLSQMQSAIRGTIRFIFQPGEEANGGAKCVINDGALKKPDIEGIFGLHMMPDLPCGTIGIKAGHLSATDDEFLIRIHGRSAHSSEPEMGVNAVVVASHVVTALDSILSSNVGPFQVATFSICQIQGGEAINVIPDTVEMKGMIRCVEKGDKMKIRARMEELVEHTAKAFGGQGEIEFIPGFPSVNNDGRLTKMVIDAAEQVLEKKEDVYQIERPHLGSEDFAYYQEEIPGVMFMLGCAQEGQETGTLHSPILNINEDALLYGVEIFAAVAMSMCGK</sequence>
<reference evidence="4 5" key="1">
    <citation type="submission" date="2018-08" db="EMBL/GenBank/DDBJ databases">
        <title>Murine metabolic-syndrome-specific gut microbial biobank.</title>
        <authorList>
            <person name="Liu C."/>
        </authorList>
    </citation>
    <scope>NUCLEOTIDE SEQUENCE [LARGE SCALE GENOMIC DNA]</scope>
    <source>
        <strain evidence="4 5">28</strain>
    </source>
</reference>
<dbReference type="GO" id="GO:0019877">
    <property type="term" value="P:diaminopimelate biosynthetic process"/>
    <property type="evidence" value="ECO:0007669"/>
    <property type="project" value="UniProtKB-ARBA"/>
</dbReference>
<dbReference type="InterPro" id="IPR017439">
    <property type="entry name" value="Amidohydrolase"/>
</dbReference>
<dbReference type="NCBIfam" id="TIGR01891">
    <property type="entry name" value="amidohydrolases"/>
    <property type="match status" value="1"/>
</dbReference>
<dbReference type="EMBL" id="QXWK01000019">
    <property type="protein sequence ID" value="NBH62106.1"/>
    <property type="molecule type" value="Genomic_DNA"/>
</dbReference>
<dbReference type="GO" id="GO:0046872">
    <property type="term" value="F:metal ion binding"/>
    <property type="evidence" value="ECO:0007669"/>
    <property type="project" value="UniProtKB-KW"/>
</dbReference>
<protein>
    <submittedName>
        <fullName evidence="4">Amidohydrolase</fullName>
    </submittedName>
</protein>
<dbReference type="SUPFAM" id="SSF55031">
    <property type="entry name" value="Bacterial exopeptidase dimerisation domain"/>
    <property type="match status" value="1"/>
</dbReference>
<dbReference type="Gene3D" id="3.30.70.360">
    <property type="match status" value="1"/>
</dbReference>
<dbReference type="Proteomes" id="UP000446866">
    <property type="component" value="Unassembled WGS sequence"/>
</dbReference>
<dbReference type="CDD" id="cd03886">
    <property type="entry name" value="M20_Acy1"/>
    <property type="match status" value="1"/>
</dbReference>
<keyword evidence="5" id="KW-1185">Reference proteome</keyword>
<keyword evidence="2" id="KW-0464">Manganese</keyword>
<feature type="binding site" evidence="2">
    <location>
        <position position="147"/>
    </location>
    <ligand>
        <name>Mn(2+)</name>
        <dbReference type="ChEBI" id="CHEBI:29035"/>
        <label>2</label>
    </ligand>
</feature>
<feature type="binding site" evidence="2">
    <location>
        <position position="111"/>
    </location>
    <ligand>
        <name>Mn(2+)</name>
        <dbReference type="ChEBI" id="CHEBI:29035"/>
        <label>2</label>
    </ligand>
</feature>
<dbReference type="FunFam" id="3.30.70.360:FF:000001">
    <property type="entry name" value="N-acetyldiaminopimelate deacetylase"/>
    <property type="match status" value="1"/>
</dbReference>
<dbReference type="InterPro" id="IPR011650">
    <property type="entry name" value="Peptidase_M20_dimer"/>
</dbReference>
<dbReference type="PANTHER" id="PTHR11014">
    <property type="entry name" value="PEPTIDASE M20 FAMILY MEMBER"/>
    <property type="match status" value="1"/>
</dbReference>
<keyword evidence="2" id="KW-0479">Metal-binding</keyword>
<comment type="caution">
    <text evidence="4">The sequence shown here is derived from an EMBL/GenBank/DDBJ whole genome shotgun (WGS) entry which is preliminary data.</text>
</comment>
<evidence type="ECO:0000256" key="1">
    <source>
        <dbReference type="ARBA" id="ARBA00022801"/>
    </source>
</evidence>